<keyword evidence="3" id="KW-1185">Reference proteome</keyword>
<dbReference type="PANTHER" id="PTHR33112">
    <property type="entry name" value="DOMAIN PROTEIN, PUTATIVE-RELATED"/>
    <property type="match status" value="1"/>
</dbReference>
<reference evidence="4" key="3">
    <citation type="submission" date="2025-04" db="UniProtKB">
        <authorList>
            <consortium name="RefSeq"/>
        </authorList>
    </citation>
    <scope>IDENTIFICATION</scope>
    <source>
        <strain evidence="4">CBS 781.70</strain>
    </source>
</reference>
<dbReference type="PANTHER" id="PTHR33112:SF10">
    <property type="entry name" value="TOL"/>
    <property type="match status" value="1"/>
</dbReference>
<reference evidence="4" key="2">
    <citation type="submission" date="2020-04" db="EMBL/GenBank/DDBJ databases">
        <authorList>
            <consortium name="NCBI Genome Project"/>
        </authorList>
    </citation>
    <scope>NUCLEOTIDE SEQUENCE</scope>
    <source>
        <strain evidence="4">CBS 781.70</strain>
    </source>
</reference>
<dbReference type="OrthoDB" id="5362512at2759"/>
<accession>A0A6G1FVC7</accession>
<evidence type="ECO:0000259" key="1">
    <source>
        <dbReference type="Pfam" id="PF06985"/>
    </source>
</evidence>
<evidence type="ECO:0000313" key="3">
    <source>
        <dbReference type="Proteomes" id="UP000504638"/>
    </source>
</evidence>
<proteinExistence type="predicted"/>
<feature type="domain" description="Heterokaryon incompatibility" evidence="1">
    <location>
        <begin position="30"/>
        <end position="175"/>
    </location>
</feature>
<evidence type="ECO:0000313" key="2">
    <source>
        <dbReference type="EMBL" id="KAF1809599.1"/>
    </source>
</evidence>
<reference evidence="2 4" key="1">
    <citation type="submission" date="2020-01" db="EMBL/GenBank/DDBJ databases">
        <authorList>
            <consortium name="DOE Joint Genome Institute"/>
            <person name="Haridas S."/>
            <person name="Albert R."/>
            <person name="Binder M."/>
            <person name="Bloem J."/>
            <person name="Labutti K."/>
            <person name="Salamov A."/>
            <person name="Andreopoulos B."/>
            <person name="Baker S.E."/>
            <person name="Barry K."/>
            <person name="Bills G."/>
            <person name="Bluhm B.H."/>
            <person name="Cannon C."/>
            <person name="Castanera R."/>
            <person name="Culley D.E."/>
            <person name="Daum C."/>
            <person name="Ezra D."/>
            <person name="Gonzalez J.B."/>
            <person name="Henrissat B."/>
            <person name="Kuo A."/>
            <person name="Liang C."/>
            <person name="Lipzen A."/>
            <person name="Lutzoni F."/>
            <person name="Magnuson J."/>
            <person name="Mondo S."/>
            <person name="Nolan M."/>
            <person name="Ohm R."/>
            <person name="Pangilinan J."/>
            <person name="Park H.-J."/>
            <person name="Ramirez L."/>
            <person name="Alfaro M."/>
            <person name="Sun H."/>
            <person name="Tritt A."/>
            <person name="Yoshinaga Y."/>
            <person name="Zwiers L.-H."/>
            <person name="Turgeon B.G."/>
            <person name="Goodwin S.B."/>
            <person name="Spatafora J.W."/>
            <person name="Crous P.W."/>
            <person name="Grigoriev I.V."/>
        </authorList>
    </citation>
    <scope>NUCLEOTIDE SEQUENCE</scope>
    <source>
        <strain evidence="2 4">CBS 781.70</strain>
    </source>
</reference>
<dbReference type="Pfam" id="PF06985">
    <property type="entry name" value="HET"/>
    <property type="match status" value="1"/>
</dbReference>
<feature type="non-terminal residue" evidence="2">
    <location>
        <position position="333"/>
    </location>
</feature>
<dbReference type="InterPro" id="IPR010730">
    <property type="entry name" value="HET"/>
</dbReference>
<dbReference type="EMBL" id="ML975171">
    <property type="protein sequence ID" value="KAF1809599.1"/>
    <property type="molecule type" value="Genomic_DNA"/>
</dbReference>
<protein>
    <submittedName>
        <fullName evidence="2 4">HET-domain-containing protein</fullName>
    </submittedName>
</protein>
<feature type="non-terminal residue" evidence="2">
    <location>
        <position position="1"/>
    </location>
</feature>
<gene>
    <name evidence="2 4" type="ORF">P152DRAFT_384743</name>
</gene>
<evidence type="ECO:0000313" key="4">
    <source>
        <dbReference type="RefSeq" id="XP_033531230.1"/>
    </source>
</evidence>
<name>A0A6G1FVC7_9PEZI</name>
<dbReference type="Proteomes" id="UP000504638">
    <property type="component" value="Unplaced"/>
</dbReference>
<organism evidence="2">
    <name type="scientific">Eremomyces bilateralis CBS 781.70</name>
    <dbReference type="NCBI Taxonomy" id="1392243"/>
    <lineage>
        <taxon>Eukaryota</taxon>
        <taxon>Fungi</taxon>
        <taxon>Dikarya</taxon>
        <taxon>Ascomycota</taxon>
        <taxon>Pezizomycotina</taxon>
        <taxon>Dothideomycetes</taxon>
        <taxon>Dothideomycetes incertae sedis</taxon>
        <taxon>Eremomycetales</taxon>
        <taxon>Eremomycetaceae</taxon>
        <taxon>Eremomyces</taxon>
    </lineage>
</organism>
<dbReference type="AlphaFoldDB" id="A0A6G1FVC7"/>
<dbReference type="RefSeq" id="XP_033531230.1">
    <property type="nucleotide sequence ID" value="XM_033675808.1"/>
</dbReference>
<sequence length="333" mass="37894">LPTRLVDVGTTAHIQPRLRISADIDGIPPYLTLSHCWGENIPKRLLQRDLTNMMTSIRFKELSKSFQDALIITKELGFQYIWIDALCIIQDSDSDEDWRRESAQMCQVYSNSACNLAATASKDGSGGLFRPRDTRPLHPLRVRVGKSTHNVVDNQLWEREVERGPLNQRAWVCQERLLAPRILHFASTQVFWECNESLACESFPFGVPPCVESRSLTSIDQALTVTYKSVLDESAHDLDMVSSKILDIVAHDLWNSIVERYTKAGLKRETDKLIAIGGVAEAMHRALGDSYLAGLWRRYFEYQLLWYCDDSQSSKPKQYLAPSWSWASVNGKI</sequence>
<dbReference type="GeneID" id="54416378"/>